<dbReference type="EMBL" id="BAAAQD010000010">
    <property type="protein sequence ID" value="GAA1527118.1"/>
    <property type="molecule type" value="Genomic_DNA"/>
</dbReference>
<reference evidence="7 8" key="1">
    <citation type="journal article" date="2019" name="Int. J. Syst. Evol. Microbiol.">
        <title>The Global Catalogue of Microorganisms (GCM) 10K type strain sequencing project: providing services to taxonomists for standard genome sequencing and annotation.</title>
        <authorList>
            <consortium name="The Broad Institute Genomics Platform"/>
            <consortium name="The Broad Institute Genome Sequencing Center for Infectious Disease"/>
            <person name="Wu L."/>
            <person name="Ma J."/>
        </authorList>
    </citation>
    <scope>NUCLEOTIDE SEQUENCE [LARGE SCALE GENOMIC DNA]</scope>
    <source>
        <strain evidence="7 8">JCM 15933</strain>
    </source>
</reference>
<keyword evidence="2" id="KW-0328">Glycosyltransferase</keyword>
<evidence type="ECO:0000256" key="2">
    <source>
        <dbReference type="ARBA" id="ARBA00022676"/>
    </source>
</evidence>
<keyword evidence="8" id="KW-1185">Reference proteome</keyword>
<proteinExistence type="inferred from homology"/>
<accession>A0ABN2ATP3</accession>
<evidence type="ECO:0000259" key="5">
    <source>
        <dbReference type="Pfam" id="PF06722"/>
    </source>
</evidence>
<organism evidence="7 8">
    <name type="scientific">Dactylosporangium maewongense</name>
    <dbReference type="NCBI Taxonomy" id="634393"/>
    <lineage>
        <taxon>Bacteria</taxon>
        <taxon>Bacillati</taxon>
        <taxon>Actinomycetota</taxon>
        <taxon>Actinomycetes</taxon>
        <taxon>Micromonosporales</taxon>
        <taxon>Micromonosporaceae</taxon>
        <taxon>Dactylosporangium</taxon>
    </lineage>
</organism>
<evidence type="ECO:0000256" key="1">
    <source>
        <dbReference type="ARBA" id="ARBA00006962"/>
    </source>
</evidence>
<dbReference type="PANTHER" id="PTHR48050">
    <property type="entry name" value="STEROL 3-BETA-GLUCOSYLTRANSFERASE"/>
    <property type="match status" value="1"/>
</dbReference>
<dbReference type="InterPro" id="IPR002213">
    <property type="entry name" value="UDP_glucos_trans"/>
</dbReference>
<keyword evidence="3" id="KW-0808">Transferase</keyword>
<feature type="domain" description="Erythromycin biosynthesis protein CIII-like N-terminal" evidence="6">
    <location>
        <begin position="23"/>
        <end position="138"/>
    </location>
</feature>
<feature type="region of interest" description="Disordered" evidence="4">
    <location>
        <begin position="232"/>
        <end position="253"/>
    </location>
</feature>
<comment type="similarity">
    <text evidence="1">Belongs to the glycosyltransferase 28 family.</text>
</comment>
<dbReference type="SUPFAM" id="SSF53756">
    <property type="entry name" value="UDP-Glycosyltransferase/glycogen phosphorylase"/>
    <property type="match status" value="1"/>
</dbReference>
<evidence type="ECO:0000259" key="6">
    <source>
        <dbReference type="Pfam" id="PF21036"/>
    </source>
</evidence>
<sequence length="411" mass="41764">MRVLFVSAPLLGHMLPLVPLAEALRRAGHDVLIATAADALTAGRTAKLPVVDVAPGFSFARIARRTMLRHPFIARAELAGTGGTRGVGLLFGTVNEQLVDGAAATADRFRPDLVVHEPLAVAGAVVAARRGVPAVRHENNLFDGAVLTAVTAGPALRRHHVDGLPDPAAVVQIAPAELVGERPGLPMRRLPVGASPNRTGSFAHPRGPFADLRGSAVDLGGLSAGVGGAVRPGGSAGPGGEPVTPLPPAGGRPRIAVTRSTVDGPGSGGIMRAIVAVAAGVDADILLVRPERGLPDPLPGNVYTTGWVQLDALMPTLDAVVHHGGAGTVLGALAAGVPQLVVPGPGDRRHNAGVVERSGAGWAMSASAITADQLHRLLSDYGLRVTAGRFKASIAARPHPDEVATQLAAIV</sequence>
<dbReference type="CDD" id="cd03784">
    <property type="entry name" value="GT1_Gtf-like"/>
    <property type="match status" value="1"/>
</dbReference>
<dbReference type="Gene3D" id="3.40.50.2000">
    <property type="entry name" value="Glycogen Phosphorylase B"/>
    <property type="match status" value="2"/>
</dbReference>
<feature type="domain" description="Erythromycin biosynthesis protein CIII-like C-terminal" evidence="5">
    <location>
        <begin position="274"/>
        <end position="409"/>
    </location>
</feature>
<gene>
    <name evidence="7" type="ORF">GCM10009827_050150</name>
</gene>
<dbReference type="InterPro" id="IPR010610">
    <property type="entry name" value="EryCIII-like_C"/>
</dbReference>
<comment type="caution">
    <text evidence="7">The sequence shown here is derived from an EMBL/GenBank/DDBJ whole genome shotgun (WGS) entry which is preliminary data.</text>
</comment>
<evidence type="ECO:0000313" key="8">
    <source>
        <dbReference type="Proteomes" id="UP001501470"/>
    </source>
</evidence>
<dbReference type="Pfam" id="PF06722">
    <property type="entry name" value="EryCIII-like_C"/>
    <property type="match status" value="1"/>
</dbReference>
<evidence type="ECO:0000313" key="7">
    <source>
        <dbReference type="EMBL" id="GAA1527118.1"/>
    </source>
</evidence>
<evidence type="ECO:0000256" key="4">
    <source>
        <dbReference type="SAM" id="MobiDB-lite"/>
    </source>
</evidence>
<dbReference type="InterPro" id="IPR048284">
    <property type="entry name" value="EryCIII-like_N"/>
</dbReference>
<dbReference type="Pfam" id="PF21036">
    <property type="entry name" value="EryCIII-like_N"/>
    <property type="match status" value="1"/>
</dbReference>
<name>A0ABN2ATP3_9ACTN</name>
<dbReference type="RefSeq" id="WP_344504517.1">
    <property type="nucleotide sequence ID" value="NZ_BAAAQD010000010.1"/>
</dbReference>
<dbReference type="InterPro" id="IPR050426">
    <property type="entry name" value="Glycosyltransferase_28"/>
</dbReference>
<protein>
    <submittedName>
        <fullName evidence="7">DUF1205 domain-containing protein</fullName>
    </submittedName>
</protein>
<dbReference type="Proteomes" id="UP001501470">
    <property type="component" value="Unassembled WGS sequence"/>
</dbReference>
<dbReference type="PANTHER" id="PTHR48050:SF13">
    <property type="entry name" value="STEROL 3-BETA-GLUCOSYLTRANSFERASE UGT80A2"/>
    <property type="match status" value="1"/>
</dbReference>
<evidence type="ECO:0000256" key="3">
    <source>
        <dbReference type="ARBA" id="ARBA00022679"/>
    </source>
</evidence>